<protein>
    <submittedName>
        <fullName evidence="1">Imm1 family immunity protein</fullName>
    </submittedName>
</protein>
<evidence type="ECO:0000313" key="2">
    <source>
        <dbReference type="Proteomes" id="UP001522868"/>
    </source>
</evidence>
<sequence>MKTRGAEAYYRSEHDAGNPHVLRTPDDVDDVIDFLLQGDQGECAAELIALDRPLTSAGLPDHVFIIGARRDRNAGVLLSGDGDYEGPDANMMSAGNLDLDNDVVLYQRNDGGSYEFPISAEIPIDKLRGAVKEFVASGGKRPRSIEWHVPFYM</sequence>
<name>A0ABT0ID47_9ACTN</name>
<accession>A0ABT0ID47</accession>
<dbReference type="InterPro" id="IPR025680">
    <property type="entry name" value="DddI"/>
</dbReference>
<comment type="caution">
    <text evidence="1">The sequence shown here is derived from an EMBL/GenBank/DDBJ whole genome shotgun (WGS) entry which is preliminary data.</text>
</comment>
<organism evidence="1 2">
    <name type="scientific">Streptomyces lichenis</name>
    <dbReference type="NCBI Taxonomy" id="2306967"/>
    <lineage>
        <taxon>Bacteria</taxon>
        <taxon>Bacillati</taxon>
        <taxon>Actinomycetota</taxon>
        <taxon>Actinomycetes</taxon>
        <taxon>Kitasatosporales</taxon>
        <taxon>Streptomycetaceae</taxon>
        <taxon>Streptomyces</taxon>
    </lineage>
</organism>
<reference evidence="1 2" key="1">
    <citation type="submission" date="2022-04" db="EMBL/GenBank/DDBJ databases">
        <title>Streptomyces sp. nov. LCR6-01 isolated from Lichen of Dirinaria sp.</title>
        <authorList>
            <person name="Kanchanasin P."/>
            <person name="Tanasupawat S."/>
            <person name="Phongsopitanun W."/>
        </authorList>
    </citation>
    <scope>NUCLEOTIDE SEQUENCE [LARGE SCALE GENOMIC DNA]</scope>
    <source>
        <strain evidence="1 2">LCR6-01</strain>
    </source>
</reference>
<dbReference type="EMBL" id="JALPTH010000016">
    <property type="protein sequence ID" value="MCK8679216.1"/>
    <property type="molecule type" value="Genomic_DNA"/>
</dbReference>
<evidence type="ECO:0000313" key="1">
    <source>
        <dbReference type="EMBL" id="MCK8679216.1"/>
    </source>
</evidence>
<gene>
    <name evidence="1" type="ORF">M1O15_17825</name>
</gene>
<proteinExistence type="predicted"/>
<dbReference type="RefSeq" id="WP_248634905.1">
    <property type="nucleotide sequence ID" value="NZ_JALPTH010000016.1"/>
</dbReference>
<dbReference type="Pfam" id="PF14430">
    <property type="entry name" value="Imm1"/>
    <property type="match status" value="1"/>
</dbReference>
<dbReference type="Proteomes" id="UP001522868">
    <property type="component" value="Unassembled WGS sequence"/>
</dbReference>
<keyword evidence="2" id="KW-1185">Reference proteome</keyword>